<sequence length="98" mass="10575">MKRFARAAAVTGLTVGLSVIAAPAAFADIDITSVANTGDGDLYYAHQEDSPFAKQVAQNRPVVIDEFEAEAKTYIVKSFLKHSPIGYELEGAEVEQQD</sequence>
<feature type="chain" id="PRO_5016822677" evidence="1">
    <location>
        <begin position="28"/>
        <end position="98"/>
    </location>
</feature>
<protein>
    <submittedName>
        <fullName evidence="2">Uncharacterized protein</fullName>
    </submittedName>
</protein>
<dbReference type="RefSeq" id="WP_208879349.1">
    <property type="nucleotide sequence ID" value="NZ_CP031320.1"/>
</dbReference>
<evidence type="ECO:0000313" key="2">
    <source>
        <dbReference type="EMBL" id="AXK34098.1"/>
    </source>
</evidence>
<dbReference type="Proteomes" id="UP000254425">
    <property type="component" value="Chromosome"/>
</dbReference>
<gene>
    <name evidence="2" type="ORF">DVA86_16975</name>
</gene>
<dbReference type="EMBL" id="CP031320">
    <property type="protein sequence ID" value="AXK34098.1"/>
    <property type="molecule type" value="Genomic_DNA"/>
</dbReference>
<keyword evidence="1" id="KW-0732">Signal</keyword>
<keyword evidence="3" id="KW-1185">Reference proteome</keyword>
<evidence type="ECO:0000256" key="1">
    <source>
        <dbReference type="SAM" id="SignalP"/>
    </source>
</evidence>
<proteinExistence type="predicted"/>
<evidence type="ECO:0000313" key="3">
    <source>
        <dbReference type="Proteomes" id="UP000254425"/>
    </source>
</evidence>
<dbReference type="AlphaFoldDB" id="A0A345XR32"/>
<organism evidence="2 3">
    <name type="scientific">Streptomyces armeniacus</name>
    <dbReference type="NCBI Taxonomy" id="83291"/>
    <lineage>
        <taxon>Bacteria</taxon>
        <taxon>Bacillati</taxon>
        <taxon>Actinomycetota</taxon>
        <taxon>Actinomycetes</taxon>
        <taxon>Kitasatosporales</taxon>
        <taxon>Streptomycetaceae</taxon>
        <taxon>Streptomyces</taxon>
    </lineage>
</organism>
<accession>A0A345XR32</accession>
<dbReference type="KEGG" id="sarm:DVA86_16975"/>
<name>A0A345XR32_9ACTN</name>
<feature type="signal peptide" evidence="1">
    <location>
        <begin position="1"/>
        <end position="27"/>
    </location>
</feature>
<reference evidence="2 3" key="1">
    <citation type="submission" date="2018-07" db="EMBL/GenBank/DDBJ databases">
        <title>Draft genome of the type strain Streptomyces armeniacus ATCC 15676.</title>
        <authorList>
            <person name="Labana P."/>
            <person name="Gosse J.T."/>
            <person name="Boddy C.N."/>
        </authorList>
    </citation>
    <scope>NUCLEOTIDE SEQUENCE [LARGE SCALE GENOMIC DNA]</scope>
    <source>
        <strain evidence="2 3">ATCC 15676</strain>
    </source>
</reference>